<comment type="caution">
    <text evidence="1">The sequence shown here is derived from an EMBL/GenBank/DDBJ whole genome shotgun (WGS) entry which is preliminary data.</text>
</comment>
<evidence type="ECO:0008006" key="3">
    <source>
        <dbReference type="Google" id="ProtNLM"/>
    </source>
</evidence>
<evidence type="ECO:0000313" key="2">
    <source>
        <dbReference type="Proteomes" id="UP001595536"/>
    </source>
</evidence>
<name>A0ABV7LHK9_9HYPH</name>
<protein>
    <recommendedName>
        <fullName evidence="3">DUF1254 domain-containing protein</fullName>
    </recommendedName>
</protein>
<dbReference type="EMBL" id="JBHRUV010000109">
    <property type="protein sequence ID" value="MFC3267336.1"/>
    <property type="molecule type" value="Genomic_DNA"/>
</dbReference>
<dbReference type="Proteomes" id="UP001595536">
    <property type="component" value="Unassembled WGS sequence"/>
</dbReference>
<gene>
    <name evidence="1" type="ORF">ACFOEX_13415</name>
</gene>
<sequence length="185" mass="19466">MKLRWSDIVASALAGLALGAIVHIVIVLRIPAVARHDAFSQLALAGADGVASPVPEDFGAPGAMGADPLTPRSACAWNLDDGPARITMPASGLPQTLSIHDRSGRVIYALTDRAAVNGYVALTVMTPAQKEERELFQPEDSDEDIIEVVSPTPRGLAVARAIPASPAWRERAVEATLAVTCQPEE</sequence>
<dbReference type="RefSeq" id="WP_376830157.1">
    <property type="nucleotide sequence ID" value="NZ_JBHLWR010000006.1"/>
</dbReference>
<evidence type="ECO:0000313" key="1">
    <source>
        <dbReference type="EMBL" id="MFC3267336.1"/>
    </source>
</evidence>
<organism evidence="1 2">
    <name type="scientific">Camelimonas abortus</name>
    <dbReference type="NCBI Taxonomy" id="1017184"/>
    <lineage>
        <taxon>Bacteria</taxon>
        <taxon>Pseudomonadati</taxon>
        <taxon>Pseudomonadota</taxon>
        <taxon>Alphaproteobacteria</taxon>
        <taxon>Hyphomicrobiales</taxon>
        <taxon>Chelatococcaceae</taxon>
        <taxon>Camelimonas</taxon>
    </lineage>
</organism>
<accession>A0ABV7LHK9</accession>
<reference evidence="2" key="1">
    <citation type="journal article" date="2019" name="Int. J. Syst. Evol. Microbiol.">
        <title>The Global Catalogue of Microorganisms (GCM) 10K type strain sequencing project: providing services to taxonomists for standard genome sequencing and annotation.</title>
        <authorList>
            <consortium name="The Broad Institute Genomics Platform"/>
            <consortium name="The Broad Institute Genome Sequencing Center for Infectious Disease"/>
            <person name="Wu L."/>
            <person name="Ma J."/>
        </authorList>
    </citation>
    <scope>NUCLEOTIDE SEQUENCE [LARGE SCALE GENOMIC DNA]</scope>
    <source>
        <strain evidence="2">CCM 7941</strain>
    </source>
</reference>
<proteinExistence type="predicted"/>
<keyword evidence="2" id="KW-1185">Reference proteome</keyword>